<sequence length="86" mass="9103">ITSLGISSQVGLRTLTFTVVLGTSRVFQKLQSKEKKVSPISQSTVSSSGAMESLANISFYAISELLRKTLASPVLIPDISASPKTC</sequence>
<dbReference type="AlphaFoldDB" id="A0A7J6V8G5"/>
<reference evidence="1 2" key="1">
    <citation type="submission" date="2020-06" db="EMBL/GenBank/DDBJ databases">
        <title>Transcriptomic and genomic resources for Thalictrum thalictroides and T. hernandezii: Facilitating candidate gene discovery in an emerging model plant lineage.</title>
        <authorList>
            <person name="Arias T."/>
            <person name="Riano-Pachon D.M."/>
            <person name="Di Stilio V.S."/>
        </authorList>
    </citation>
    <scope>NUCLEOTIDE SEQUENCE [LARGE SCALE GENOMIC DNA]</scope>
    <source>
        <strain evidence="2">cv. WT478/WT964</strain>
        <tissue evidence="1">Leaves</tissue>
    </source>
</reference>
<protein>
    <submittedName>
        <fullName evidence="1">Uncharacterized protein</fullName>
    </submittedName>
</protein>
<evidence type="ECO:0000313" key="2">
    <source>
        <dbReference type="Proteomes" id="UP000554482"/>
    </source>
</evidence>
<name>A0A7J6V8G5_THATH</name>
<accession>A0A7J6V8G5</accession>
<dbReference type="Proteomes" id="UP000554482">
    <property type="component" value="Unassembled WGS sequence"/>
</dbReference>
<dbReference type="EMBL" id="JABWDY010037367">
    <property type="protein sequence ID" value="KAF5180480.1"/>
    <property type="molecule type" value="Genomic_DNA"/>
</dbReference>
<proteinExistence type="predicted"/>
<feature type="non-terminal residue" evidence="1">
    <location>
        <position position="1"/>
    </location>
</feature>
<keyword evidence="2" id="KW-1185">Reference proteome</keyword>
<comment type="caution">
    <text evidence="1">The sequence shown here is derived from an EMBL/GenBank/DDBJ whole genome shotgun (WGS) entry which is preliminary data.</text>
</comment>
<organism evidence="1 2">
    <name type="scientific">Thalictrum thalictroides</name>
    <name type="common">Rue-anemone</name>
    <name type="synonym">Anemone thalictroides</name>
    <dbReference type="NCBI Taxonomy" id="46969"/>
    <lineage>
        <taxon>Eukaryota</taxon>
        <taxon>Viridiplantae</taxon>
        <taxon>Streptophyta</taxon>
        <taxon>Embryophyta</taxon>
        <taxon>Tracheophyta</taxon>
        <taxon>Spermatophyta</taxon>
        <taxon>Magnoliopsida</taxon>
        <taxon>Ranunculales</taxon>
        <taxon>Ranunculaceae</taxon>
        <taxon>Thalictroideae</taxon>
        <taxon>Thalictrum</taxon>
    </lineage>
</organism>
<evidence type="ECO:0000313" key="1">
    <source>
        <dbReference type="EMBL" id="KAF5180480.1"/>
    </source>
</evidence>
<gene>
    <name evidence="1" type="ORF">FRX31_029933</name>
</gene>